<evidence type="ECO:0000259" key="5">
    <source>
        <dbReference type="PROSITE" id="PS50977"/>
    </source>
</evidence>
<dbReference type="RefSeq" id="WP_114616448.1">
    <property type="nucleotide sequence ID" value="NZ_PPTO01000032.1"/>
</dbReference>
<dbReference type="InterPro" id="IPR001647">
    <property type="entry name" value="HTH_TetR"/>
</dbReference>
<dbReference type="SUPFAM" id="SSF48498">
    <property type="entry name" value="Tetracyclin repressor-like, C-terminal domain"/>
    <property type="match status" value="1"/>
</dbReference>
<dbReference type="Proteomes" id="UP000253975">
    <property type="component" value="Unassembled WGS sequence"/>
</dbReference>
<dbReference type="Gene3D" id="1.10.357.10">
    <property type="entry name" value="Tetracycline Repressor, domain 2"/>
    <property type="match status" value="1"/>
</dbReference>
<comment type="caution">
    <text evidence="6">The sequence shown here is derived from an EMBL/GenBank/DDBJ whole genome shotgun (WGS) entry which is preliminary data.</text>
</comment>
<evidence type="ECO:0000313" key="6">
    <source>
        <dbReference type="EMBL" id="RDB54414.1"/>
    </source>
</evidence>
<dbReference type="PROSITE" id="PS50977">
    <property type="entry name" value="HTH_TETR_2"/>
    <property type="match status" value="1"/>
</dbReference>
<evidence type="ECO:0000256" key="2">
    <source>
        <dbReference type="ARBA" id="ARBA00023125"/>
    </source>
</evidence>
<dbReference type="Pfam" id="PF02909">
    <property type="entry name" value="TetR_C_1"/>
    <property type="match status" value="1"/>
</dbReference>
<dbReference type="GO" id="GO:0003677">
    <property type="term" value="F:DNA binding"/>
    <property type="evidence" value="ECO:0007669"/>
    <property type="project" value="UniProtKB-UniRule"/>
</dbReference>
<evidence type="ECO:0000256" key="1">
    <source>
        <dbReference type="ARBA" id="ARBA00023015"/>
    </source>
</evidence>
<dbReference type="Pfam" id="PF00440">
    <property type="entry name" value="TetR_N"/>
    <property type="match status" value="1"/>
</dbReference>
<dbReference type="AlphaFoldDB" id="A0A369L4M7"/>
<accession>A0A369L4M7</accession>
<keyword evidence="2 4" id="KW-0238">DNA-binding</keyword>
<organism evidence="6 7">
    <name type="scientific">Slackia isoflavoniconvertens</name>
    <dbReference type="NCBI Taxonomy" id="572010"/>
    <lineage>
        <taxon>Bacteria</taxon>
        <taxon>Bacillati</taxon>
        <taxon>Actinomycetota</taxon>
        <taxon>Coriobacteriia</taxon>
        <taxon>Eggerthellales</taxon>
        <taxon>Eggerthellaceae</taxon>
        <taxon>Slackia</taxon>
    </lineage>
</organism>
<dbReference type="EMBL" id="PPTO01000032">
    <property type="protein sequence ID" value="RDB54414.1"/>
    <property type="molecule type" value="Genomic_DNA"/>
</dbReference>
<dbReference type="SUPFAM" id="SSF46689">
    <property type="entry name" value="Homeodomain-like"/>
    <property type="match status" value="1"/>
</dbReference>
<dbReference type="InterPro" id="IPR004111">
    <property type="entry name" value="Repressor_TetR_C"/>
</dbReference>
<keyword evidence="1" id="KW-0805">Transcription regulation</keyword>
<dbReference type="Gene3D" id="1.10.10.60">
    <property type="entry name" value="Homeodomain-like"/>
    <property type="match status" value="1"/>
</dbReference>
<sequence>MDNQEIAKATLAFIDEYGLEAVSFRKISQVTGMATMTICNRFGSKENLLKAALVVMLSENEPSFHPNETWNESLKRVAHHVRNMALAHPKAYWLFLQVPPFESPVKEYTQSVFATHEGQNLPKTMPYDFLSVLHSFLTGFQIAEGYANEALSSYDELPDDLEEFSKMFNERTFNRDLEIIVRGFSAMYGLPLSEDASVSD</sequence>
<gene>
    <name evidence="6" type="ORF">C1881_10395</name>
</gene>
<dbReference type="GO" id="GO:0045892">
    <property type="term" value="P:negative regulation of DNA-templated transcription"/>
    <property type="evidence" value="ECO:0007669"/>
    <property type="project" value="InterPro"/>
</dbReference>
<dbReference type="InterPro" id="IPR036271">
    <property type="entry name" value="Tet_transcr_reg_TetR-rel_C_sf"/>
</dbReference>
<reference evidence="6 7" key="1">
    <citation type="journal article" date="2018" name="Elife">
        <title>Discovery and characterization of a prevalent human gut bacterial enzyme sufficient for the inactivation of a family of plant toxins.</title>
        <authorList>
            <person name="Koppel N."/>
            <person name="Bisanz J.E."/>
            <person name="Pandelia M.E."/>
            <person name="Turnbaugh P.J."/>
            <person name="Balskus E.P."/>
        </authorList>
    </citation>
    <scope>NUCLEOTIDE SEQUENCE [LARGE SCALE GENOMIC DNA]</scope>
    <source>
        <strain evidence="6 7">OB21 GAM31</strain>
    </source>
</reference>
<proteinExistence type="predicted"/>
<feature type="DNA-binding region" description="H-T-H motif" evidence="4">
    <location>
        <begin position="23"/>
        <end position="42"/>
    </location>
</feature>
<evidence type="ECO:0000313" key="7">
    <source>
        <dbReference type="Proteomes" id="UP000253975"/>
    </source>
</evidence>
<protein>
    <recommendedName>
        <fullName evidence="5">HTH tetR-type domain-containing protein</fullName>
    </recommendedName>
</protein>
<feature type="domain" description="HTH tetR-type" evidence="5">
    <location>
        <begin position="1"/>
        <end position="60"/>
    </location>
</feature>
<evidence type="ECO:0000256" key="4">
    <source>
        <dbReference type="PROSITE-ProRule" id="PRU00335"/>
    </source>
</evidence>
<evidence type="ECO:0000256" key="3">
    <source>
        <dbReference type="ARBA" id="ARBA00023163"/>
    </source>
</evidence>
<name>A0A369L4M7_9ACTN</name>
<dbReference type="InterPro" id="IPR009057">
    <property type="entry name" value="Homeodomain-like_sf"/>
</dbReference>
<keyword evidence="3" id="KW-0804">Transcription</keyword>